<feature type="signal peptide" evidence="2">
    <location>
        <begin position="1"/>
        <end position="28"/>
    </location>
</feature>
<reference evidence="4" key="1">
    <citation type="submission" date="2017-01" db="EMBL/GenBank/DDBJ databases">
        <title>Comparative genomics of anhydrobiosis in the tardigrade Hypsibius dujardini.</title>
        <authorList>
            <person name="Yoshida Y."/>
            <person name="Koutsovoulos G."/>
            <person name="Laetsch D."/>
            <person name="Stevens L."/>
            <person name="Kumar S."/>
            <person name="Horikawa D."/>
            <person name="Ishino K."/>
            <person name="Komine S."/>
            <person name="Tomita M."/>
            <person name="Blaxter M."/>
            <person name="Arakawa K."/>
        </authorList>
    </citation>
    <scope>NUCLEOTIDE SEQUENCE [LARGE SCALE GENOMIC DNA]</scope>
    <source>
        <strain evidence="4">Z151</strain>
    </source>
</reference>
<evidence type="ECO:0000256" key="1">
    <source>
        <dbReference type="SAM" id="Phobius"/>
    </source>
</evidence>
<keyword evidence="1" id="KW-1133">Transmembrane helix</keyword>
<accession>A0A1W0XB94</accession>
<gene>
    <name evidence="3" type="ORF">BV898_01737</name>
</gene>
<keyword evidence="1" id="KW-0812">Transmembrane</keyword>
<evidence type="ECO:0000313" key="3">
    <source>
        <dbReference type="EMBL" id="OQV24678.1"/>
    </source>
</evidence>
<organism evidence="3 4">
    <name type="scientific">Hypsibius exemplaris</name>
    <name type="common">Freshwater tardigrade</name>
    <dbReference type="NCBI Taxonomy" id="2072580"/>
    <lineage>
        <taxon>Eukaryota</taxon>
        <taxon>Metazoa</taxon>
        <taxon>Ecdysozoa</taxon>
        <taxon>Tardigrada</taxon>
        <taxon>Eutardigrada</taxon>
        <taxon>Parachela</taxon>
        <taxon>Hypsibioidea</taxon>
        <taxon>Hypsibiidae</taxon>
        <taxon>Hypsibius</taxon>
    </lineage>
</organism>
<feature type="transmembrane region" description="Helical" evidence="1">
    <location>
        <begin position="90"/>
        <end position="114"/>
    </location>
</feature>
<evidence type="ECO:0000313" key="4">
    <source>
        <dbReference type="Proteomes" id="UP000192578"/>
    </source>
</evidence>
<dbReference type="AlphaFoldDB" id="A0A1W0XB94"/>
<dbReference type="Proteomes" id="UP000192578">
    <property type="component" value="Unassembled WGS sequence"/>
</dbReference>
<keyword evidence="2" id="KW-0732">Signal</keyword>
<name>A0A1W0XB94_HYPEX</name>
<keyword evidence="4" id="KW-1185">Reference proteome</keyword>
<dbReference type="EMBL" id="MTYJ01000006">
    <property type="protein sequence ID" value="OQV24678.1"/>
    <property type="molecule type" value="Genomic_DNA"/>
</dbReference>
<protein>
    <submittedName>
        <fullName evidence="3">Uncharacterized protein</fullName>
    </submittedName>
</protein>
<comment type="caution">
    <text evidence="3">The sequence shown here is derived from an EMBL/GenBank/DDBJ whole genome shotgun (WGS) entry which is preliminary data.</text>
</comment>
<keyword evidence="1" id="KW-0472">Membrane</keyword>
<feature type="chain" id="PRO_5012054293" evidence="2">
    <location>
        <begin position="29"/>
        <end position="118"/>
    </location>
</feature>
<sequence>MALKGCNYRTASCVALLSLICCVTHSNGQAINPMMYGMGQYMNPYYTGFYGGFGNMGNLNPLGYQLSSGMAIPGAGAGGGGGYGGGGGQYFGAASTSTPSIIVITAVTAAILALRLHH</sequence>
<evidence type="ECO:0000256" key="2">
    <source>
        <dbReference type="SAM" id="SignalP"/>
    </source>
</evidence>
<proteinExistence type="predicted"/>